<sequence length="112" mass="12265">MSMLNGTGMLGYRRLVGTFELEPIQPCFGDSLRFRVEVFGQNGGYTVRLARWESIRAQPSFPSNADVAAIGTSDFEVLVSDDSIDLSGVDEPSIEEALSKTIEVLRAQLLHA</sequence>
<dbReference type="Proteomes" id="UP001064632">
    <property type="component" value="Chromosome"/>
</dbReference>
<protein>
    <submittedName>
        <fullName evidence="1">Uncharacterized protein</fullName>
    </submittedName>
</protein>
<evidence type="ECO:0000313" key="1">
    <source>
        <dbReference type="EMBL" id="UXI67062.1"/>
    </source>
</evidence>
<proteinExistence type="predicted"/>
<dbReference type="RefSeq" id="WP_261694038.1">
    <property type="nucleotide sequence ID" value="NZ_CP104694.1"/>
</dbReference>
<dbReference type="EMBL" id="CP104694">
    <property type="protein sequence ID" value="UXI67062.1"/>
    <property type="molecule type" value="Genomic_DNA"/>
</dbReference>
<evidence type="ECO:0000313" key="2">
    <source>
        <dbReference type="Proteomes" id="UP001064632"/>
    </source>
</evidence>
<organism evidence="1 2">
    <name type="scientific">Tahibacter amnicola</name>
    <dbReference type="NCBI Taxonomy" id="2976241"/>
    <lineage>
        <taxon>Bacteria</taxon>
        <taxon>Pseudomonadati</taxon>
        <taxon>Pseudomonadota</taxon>
        <taxon>Gammaproteobacteria</taxon>
        <taxon>Lysobacterales</taxon>
        <taxon>Rhodanobacteraceae</taxon>
        <taxon>Tahibacter</taxon>
    </lineage>
</organism>
<accession>A0ABY6BGR8</accession>
<keyword evidence="2" id="KW-1185">Reference proteome</keyword>
<gene>
    <name evidence="1" type="ORF">N4264_20255</name>
</gene>
<name>A0ABY6BGR8_9GAMM</name>
<reference evidence="1" key="1">
    <citation type="submission" date="2022-09" db="EMBL/GenBank/DDBJ databases">
        <title>Tahibacter sp. nov., isolated from a fresh water.</title>
        <authorList>
            <person name="Baek J.H."/>
            <person name="Lee J.K."/>
            <person name="Kim J.M."/>
            <person name="Jeon C.O."/>
        </authorList>
    </citation>
    <scope>NUCLEOTIDE SEQUENCE</scope>
    <source>
        <strain evidence="1">W38</strain>
    </source>
</reference>